<feature type="domain" description="Calcineurin-like phosphoesterase" evidence="4">
    <location>
        <begin position="21"/>
        <end position="257"/>
    </location>
</feature>
<evidence type="ECO:0000313" key="7">
    <source>
        <dbReference type="Proteomes" id="UP000199144"/>
    </source>
</evidence>
<evidence type="ECO:0000256" key="3">
    <source>
        <dbReference type="RuleBase" id="RU362119"/>
    </source>
</evidence>
<dbReference type="Gene3D" id="3.90.780.10">
    <property type="entry name" value="5'-Nucleotidase, C-terminal domain"/>
    <property type="match status" value="1"/>
</dbReference>
<dbReference type="AlphaFoldDB" id="A0A1I4I876"/>
<dbReference type="InterPro" id="IPR029052">
    <property type="entry name" value="Metallo-depent_PP-like"/>
</dbReference>
<dbReference type="GO" id="GO:0030288">
    <property type="term" value="C:outer membrane-bounded periplasmic space"/>
    <property type="evidence" value="ECO:0007669"/>
    <property type="project" value="TreeGrafter"/>
</dbReference>
<dbReference type="PANTHER" id="PTHR11575">
    <property type="entry name" value="5'-NUCLEOTIDASE-RELATED"/>
    <property type="match status" value="1"/>
</dbReference>
<dbReference type="Gene3D" id="3.60.21.10">
    <property type="match status" value="1"/>
</dbReference>
<keyword evidence="2" id="KW-0732">Signal</keyword>
<proteinExistence type="inferred from homology"/>
<dbReference type="InterPro" id="IPR008334">
    <property type="entry name" value="5'-Nucleotdase_C"/>
</dbReference>
<dbReference type="STRING" id="254406.SAMN04488042_101478"/>
<dbReference type="InterPro" id="IPR006179">
    <property type="entry name" value="5_nucleotidase/apyrase"/>
</dbReference>
<dbReference type="GO" id="GO:0000166">
    <property type="term" value="F:nucleotide binding"/>
    <property type="evidence" value="ECO:0007669"/>
    <property type="project" value="UniProtKB-KW"/>
</dbReference>
<organism evidence="6 7">
    <name type="scientific">Shimia aestuarii</name>
    <dbReference type="NCBI Taxonomy" id="254406"/>
    <lineage>
        <taxon>Bacteria</taxon>
        <taxon>Pseudomonadati</taxon>
        <taxon>Pseudomonadota</taxon>
        <taxon>Alphaproteobacteria</taxon>
        <taxon>Rhodobacterales</taxon>
        <taxon>Roseobacteraceae</taxon>
    </lineage>
</organism>
<dbReference type="GO" id="GO:0016788">
    <property type="term" value="F:hydrolase activity, acting on ester bonds"/>
    <property type="evidence" value="ECO:0007669"/>
    <property type="project" value="InterPro"/>
</dbReference>
<dbReference type="EMBL" id="FOTQ01000001">
    <property type="protein sequence ID" value="SFL50474.1"/>
    <property type="molecule type" value="Genomic_DNA"/>
</dbReference>
<dbReference type="SUPFAM" id="SSF56300">
    <property type="entry name" value="Metallo-dependent phosphatases"/>
    <property type="match status" value="1"/>
</dbReference>
<evidence type="ECO:0000256" key="2">
    <source>
        <dbReference type="ARBA" id="ARBA00022729"/>
    </source>
</evidence>
<keyword evidence="3" id="KW-0378">Hydrolase</keyword>
<gene>
    <name evidence="6" type="ORF">SAMN04488042_101478</name>
</gene>
<evidence type="ECO:0000259" key="4">
    <source>
        <dbReference type="Pfam" id="PF00149"/>
    </source>
</evidence>
<dbReference type="GO" id="GO:0009166">
    <property type="term" value="P:nucleotide catabolic process"/>
    <property type="evidence" value="ECO:0007669"/>
    <property type="project" value="InterPro"/>
</dbReference>
<dbReference type="PANTHER" id="PTHR11575:SF6">
    <property type="entry name" value="2',3'-CYCLIC-NUCLEOTIDE 2'-PHOSPHODIESTERASE_3'-NUCLEOTIDASE"/>
    <property type="match status" value="1"/>
</dbReference>
<dbReference type="NCBIfam" id="NF006938">
    <property type="entry name" value="PRK09420.1"/>
    <property type="match status" value="1"/>
</dbReference>
<dbReference type="Pfam" id="PF02872">
    <property type="entry name" value="5_nucleotid_C"/>
    <property type="match status" value="1"/>
</dbReference>
<name>A0A1I4I876_9RHOB</name>
<protein>
    <submittedName>
        <fullName evidence="6">2',3'-cyclic-nucleotide 2'-phosphodiesterase / 3'-nucleotidase</fullName>
    </submittedName>
</protein>
<dbReference type="InterPro" id="IPR006146">
    <property type="entry name" value="5'-Nucleotdase_CS"/>
</dbReference>
<dbReference type="InterPro" id="IPR036907">
    <property type="entry name" value="5'-Nucleotdase_C_sf"/>
</dbReference>
<dbReference type="PROSITE" id="PS00786">
    <property type="entry name" value="5_NUCLEOTIDASE_2"/>
    <property type="match status" value="1"/>
</dbReference>
<dbReference type="OrthoDB" id="9803927at2"/>
<accession>A0A1I4I876</accession>
<keyword evidence="3" id="KW-0547">Nucleotide-binding</keyword>
<evidence type="ECO:0000313" key="6">
    <source>
        <dbReference type="EMBL" id="SFL50474.1"/>
    </source>
</evidence>
<dbReference type="PRINTS" id="PR01607">
    <property type="entry name" value="APYRASEFAMLY"/>
</dbReference>
<dbReference type="InterPro" id="IPR004843">
    <property type="entry name" value="Calcineurin-like_PHP"/>
</dbReference>
<dbReference type="GO" id="GO:0046872">
    <property type="term" value="F:metal ion binding"/>
    <property type="evidence" value="ECO:0007669"/>
    <property type="project" value="InterPro"/>
</dbReference>
<feature type="domain" description="5'-Nucleotidase C-terminal" evidence="5">
    <location>
        <begin position="406"/>
        <end position="539"/>
    </location>
</feature>
<comment type="similarity">
    <text evidence="1 3">Belongs to the 5'-nucleotidase family.</text>
</comment>
<dbReference type="Pfam" id="PF00149">
    <property type="entry name" value="Metallophos"/>
    <property type="match status" value="1"/>
</dbReference>
<reference evidence="6 7" key="1">
    <citation type="submission" date="2016-10" db="EMBL/GenBank/DDBJ databases">
        <authorList>
            <person name="de Groot N.N."/>
        </authorList>
    </citation>
    <scope>NUCLEOTIDE SEQUENCE [LARGE SCALE GENOMIC DNA]</scope>
    <source>
        <strain evidence="6 7">DSM 15283</strain>
    </source>
</reference>
<dbReference type="SUPFAM" id="SSF55816">
    <property type="entry name" value="5'-nucleotidase (syn. UDP-sugar hydrolase), C-terminal domain"/>
    <property type="match status" value="1"/>
</dbReference>
<evidence type="ECO:0000259" key="5">
    <source>
        <dbReference type="Pfam" id="PF02872"/>
    </source>
</evidence>
<evidence type="ECO:0000256" key="1">
    <source>
        <dbReference type="ARBA" id="ARBA00006654"/>
    </source>
</evidence>
<sequence>MPESDLPERLATGSDQVSLSLLATSDVHTALLAYDYFSDRPVAAPSLARAATLITRLRHSRPGAILLDNGDFLQGTPLADAHIGKNTDAPHPAITAMTHLGYDAVALGNHEFNPAPDDVRAVLKQAQFPLLCANLKAETGPDQPFAGLWQDRVMLELATTDGAGRPAHVKLGLFGVAPPQVMQWDGMRLAGRLVARDMVDAAREAAALLVAEGADIVVALAHSGISDAPRVDNMENAASHIAALPDVDALVAGHVHRVFPGPQLTGQAGVDTNAGTVNGIPVVMPGAAASHLGLIDLVLERHAGRWRVCAHASHALLTANTPEDPKLVDLLAPAHARTLDTTRKIVATLDAPTHSYFAMAQDDRSVRIMAEAMLAHVTRELARGPLAHLPVLAAASPLKCGGRAGSGNYTDVAAGPMAMRAIADLQAFDNHLSLLEITGAELVEWLEMSASLYNQLLPDTPDQLLFDRDTPAYNREAIYGLSYEIDLSHPPRYNNEGRIVSPTAQRVHDVHFGGAPLDPSRRFLLATSEYRAGGGGHYPGSGLDRTVPIAPVALRDILSRHVRHTRGRVSPDIPAWRFRRLPRTFARFDTGAGAANHPLPGDLALELLGEGGDGFLSFRLDLGTQSG</sequence>
<dbReference type="RefSeq" id="WP_093090519.1">
    <property type="nucleotide sequence ID" value="NZ_FOTQ01000001.1"/>
</dbReference>
<dbReference type="Proteomes" id="UP000199144">
    <property type="component" value="Unassembled WGS sequence"/>
</dbReference>
<keyword evidence="7" id="KW-1185">Reference proteome</keyword>